<evidence type="ECO:0000313" key="3">
    <source>
        <dbReference type="Proteomes" id="UP001229244"/>
    </source>
</evidence>
<sequence>MKFTNDMRPDWSDHKSRHDRLALPRYGEVSCGDVLRLILWTGLLSFIAGIVSGYFGIF</sequence>
<accession>A0AAE4ASL0</accession>
<organism evidence="2 3">
    <name type="scientific">Amorphus orientalis</name>
    <dbReference type="NCBI Taxonomy" id="649198"/>
    <lineage>
        <taxon>Bacteria</taxon>
        <taxon>Pseudomonadati</taxon>
        <taxon>Pseudomonadota</taxon>
        <taxon>Alphaproteobacteria</taxon>
        <taxon>Hyphomicrobiales</taxon>
        <taxon>Amorphaceae</taxon>
        <taxon>Amorphus</taxon>
    </lineage>
</organism>
<reference evidence="2" key="1">
    <citation type="submission" date="2023-07" db="EMBL/GenBank/DDBJ databases">
        <title>Genomic Encyclopedia of Type Strains, Phase IV (KMG-IV): sequencing the most valuable type-strain genomes for metagenomic binning, comparative biology and taxonomic classification.</title>
        <authorList>
            <person name="Goeker M."/>
        </authorList>
    </citation>
    <scope>NUCLEOTIDE SEQUENCE</scope>
    <source>
        <strain evidence="2">DSM 21202</strain>
    </source>
</reference>
<protein>
    <submittedName>
        <fullName evidence="2">Uncharacterized protein</fullName>
    </submittedName>
</protein>
<evidence type="ECO:0000256" key="1">
    <source>
        <dbReference type="SAM" id="Phobius"/>
    </source>
</evidence>
<dbReference type="RefSeq" id="WP_306886212.1">
    <property type="nucleotide sequence ID" value="NZ_JAUSUL010000002.1"/>
</dbReference>
<dbReference type="AlphaFoldDB" id="A0AAE4ASL0"/>
<feature type="transmembrane region" description="Helical" evidence="1">
    <location>
        <begin position="37"/>
        <end position="57"/>
    </location>
</feature>
<keyword evidence="3" id="KW-1185">Reference proteome</keyword>
<comment type="caution">
    <text evidence="2">The sequence shown here is derived from an EMBL/GenBank/DDBJ whole genome shotgun (WGS) entry which is preliminary data.</text>
</comment>
<name>A0AAE4ASL0_9HYPH</name>
<keyword evidence="1" id="KW-0472">Membrane</keyword>
<gene>
    <name evidence="2" type="ORF">J2S73_002848</name>
</gene>
<dbReference type="Proteomes" id="UP001229244">
    <property type="component" value="Unassembled WGS sequence"/>
</dbReference>
<dbReference type="EMBL" id="JAUSUL010000002">
    <property type="protein sequence ID" value="MDQ0316391.1"/>
    <property type="molecule type" value="Genomic_DNA"/>
</dbReference>
<keyword evidence="1" id="KW-1133">Transmembrane helix</keyword>
<evidence type="ECO:0000313" key="2">
    <source>
        <dbReference type="EMBL" id="MDQ0316391.1"/>
    </source>
</evidence>
<proteinExistence type="predicted"/>
<keyword evidence="1" id="KW-0812">Transmembrane</keyword>